<sequence>MLKGNAFHSSIIKKQQQNREAFIEHSNATTLIKKRENLWCYFNWFYFNLDPQNNMELILSKCEDGSNKVRSFPPEKVRVDRLFINFLFGEENTYDQIICGNYIQAANLVRQELEILASMREESKNANRKKPPNIRPTDKLNIFYGTLSEAAHVRNEKLRHAIGTKDFKRTPTGVSLTPPFDINMSVALLNLHLLISNQLLLDFIKNAQKLYSEIINNKKIIENIKMFEKELSDDYEESTQNLNILIEKINDNRTSFDKQWDAICNFFDSNHS</sequence>
<reference evidence="1 2" key="1">
    <citation type="submission" date="2021-01" db="EMBL/GenBank/DDBJ databases">
        <title>Entomomonas sp. F2A isolated from a house cricket (Acheta domesticus).</title>
        <authorList>
            <person name="Spergser J."/>
            <person name="Busse H.-J."/>
        </authorList>
    </citation>
    <scope>NUCLEOTIDE SEQUENCE [LARGE SCALE GENOMIC DNA]</scope>
    <source>
        <strain evidence="1 2">F2A</strain>
    </source>
</reference>
<dbReference type="KEGG" id="eaz:JHT90_11645"/>
<keyword evidence="2" id="KW-1185">Reference proteome</keyword>
<dbReference type="Proteomes" id="UP000595278">
    <property type="component" value="Chromosome"/>
</dbReference>
<dbReference type="RefSeq" id="WP_201091127.1">
    <property type="nucleotide sequence ID" value="NZ_CP067393.1"/>
</dbReference>
<gene>
    <name evidence="1" type="ORF">JHT90_11645</name>
</gene>
<evidence type="ECO:0000313" key="2">
    <source>
        <dbReference type="Proteomes" id="UP000595278"/>
    </source>
</evidence>
<accession>A0A974NEB8</accession>
<name>A0A974NEB8_9GAMM</name>
<proteinExistence type="predicted"/>
<protein>
    <submittedName>
        <fullName evidence="1">Uncharacterized protein</fullName>
    </submittedName>
</protein>
<evidence type="ECO:0000313" key="1">
    <source>
        <dbReference type="EMBL" id="QQP85034.1"/>
    </source>
</evidence>
<dbReference type="AlphaFoldDB" id="A0A974NEB8"/>
<dbReference type="EMBL" id="CP067393">
    <property type="protein sequence ID" value="QQP85034.1"/>
    <property type="molecule type" value="Genomic_DNA"/>
</dbReference>
<organism evidence="1 2">
    <name type="scientific">Entomomonas asaccharolytica</name>
    <dbReference type="NCBI Taxonomy" id="2785331"/>
    <lineage>
        <taxon>Bacteria</taxon>
        <taxon>Pseudomonadati</taxon>
        <taxon>Pseudomonadota</taxon>
        <taxon>Gammaproteobacteria</taxon>
        <taxon>Pseudomonadales</taxon>
        <taxon>Pseudomonadaceae</taxon>
        <taxon>Entomomonas</taxon>
    </lineage>
</organism>